<dbReference type="AlphaFoldDB" id="A0A1L3SZX9"/>
<gene>
    <name evidence="1" type="ORF">BSQ44_25565</name>
</gene>
<name>A0A1L3SZX9_9HYPH</name>
<reference evidence="1 2" key="1">
    <citation type="submission" date="2016-11" db="EMBL/GenBank/DDBJ databases">
        <title>Mesorhizobium oceanicum sp. nov., isolated from deep seawater in South China Sea.</title>
        <authorList>
            <person name="Fu G.-Y."/>
        </authorList>
    </citation>
    <scope>NUCLEOTIDE SEQUENCE [LARGE SCALE GENOMIC DNA]</scope>
    <source>
        <strain evidence="1 2">B7</strain>
        <plasmid evidence="2">Plasmid unnamed1</plasmid>
    </source>
</reference>
<protein>
    <submittedName>
        <fullName evidence="1">Uncharacterized protein</fullName>
    </submittedName>
</protein>
<keyword evidence="1" id="KW-0614">Plasmid</keyword>
<evidence type="ECO:0000313" key="1">
    <source>
        <dbReference type="EMBL" id="APH74872.1"/>
    </source>
</evidence>
<dbReference type="KEGG" id="meso:BSQ44_25565"/>
<organism evidence="1 2">
    <name type="scientific">Aquibium oceanicum</name>
    <dbReference type="NCBI Taxonomy" id="1670800"/>
    <lineage>
        <taxon>Bacteria</taxon>
        <taxon>Pseudomonadati</taxon>
        <taxon>Pseudomonadota</taxon>
        <taxon>Alphaproteobacteria</taxon>
        <taxon>Hyphomicrobiales</taxon>
        <taxon>Phyllobacteriaceae</taxon>
        <taxon>Aquibium</taxon>
    </lineage>
</organism>
<sequence length="145" mass="16284">MRTPRRKQTAATAHGYEARSTYTANLGVPDRLQYRRTLPGAPTVADLVRPGDTIATSYRTGGVVIEVTEYFYKAPTGETLSHFTIVYMPADRARRYRDSDRHWINECVAVGDRILMLFEANADEVSVVGRIRPADAVRPRSILIT</sequence>
<accession>A0A1L3SZX9</accession>
<dbReference type="EMBL" id="CP018172">
    <property type="protein sequence ID" value="APH74872.1"/>
    <property type="molecule type" value="Genomic_DNA"/>
</dbReference>
<geneLocation type="plasmid" evidence="1">
    <name>unnamed1</name>
</geneLocation>
<dbReference type="RefSeq" id="WP_072608328.1">
    <property type="nucleotide sequence ID" value="NZ_CP018172.1"/>
</dbReference>
<keyword evidence="2" id="KW-1185">Reference proteome</keyword>
<dbReference type="Proteomes" id="UP000182840">
    <property type="component" value="Plasmid unnamed1"/>
</dbReference>
<dbReference type="OrthoDB" id="8410128at2"/>
<evidence type="ECO:0000313" key="2">
    <source>
        <dbReference type="Proteomes" id="UP000182840"/>
    </source>
</evidence>
<proteinExistence type="predicted"/>